<evidence type="ECO:0000259" key="10">
    <source>
        <dbReference type="Pfam" id="PF00561"/>
    </source>
</evidence>
<sequence length="314" mass="35881">MTLLLVDLNGAEQGAIIKHNKEESAPILLFLHGGPGFPAYPLIKANDVRLEDVFTVCYWDQRGTGSSYKAAEGGKLLTLEQLLDDTVEMIAFLRETYGQEKIYVLGHSWGSILGTLAAQKVPEHIHAYIGVGQIGIQFESEKEAYEFLVSEASRRADEKAKRKLARIKFDEEYYLNRAYGAVRFKYARKYDIGFTRDGYSNLRLIREVMGCSEYRWKDKFHVFAGSDLSYQKLAKEISTANLIRTVPELKVPAYFLHGQYDYHTTYQQACNFYTALEAPVKQFHTFAESAHSPFLEEPKKFIKLLKTIREAVES</sequence>
<comment type="similarity">
    <text evidence="3">Belongs to the peptidase S33 family.</text>
</comment>
<dbReference type="PANTHER" id="PTHR43722">
    <property type="entry name" value="PROLINE IMINOPEPTIDASE"/>
    <property type="match status" value="1"/>
</dbReference>
<gene>
    <name evidence="11" type="ORF">SAMN05421663_109132</name>
</gene>
<dbReference type="InterPro" id="IPR029058">
    <property type="entry name" value="AB_hydrolase_fold"/>
</dbReference>
<dbReference type="SUPFAM" id="SSF53474">
    <property type="entry name" value="alpha/beta-Hydrolases"/>
    <property type="match status" value="1"/>
</dbReference>
<evidence type="ECO:0000256" key="6">
    <source>
        <dbReference type="ARBA" id="ARBA00022490"/>
    </source>
</evidence>
<evidence type="ECO:0000256" key="9">
    <source>
        <dbReference type="ARBA" id="ARBA00029605"/>
    </source>
</evidence>
<dbReference type="Pfam" id="PF00561">
    <property type="entry name" value="Abhydrolase_1"/>
    <property type="match status" value="1"/>
</dbReference>
<dbReference type="PRINTS" id="PR00793">
    <property type="entry name" value="PROAMNOPTASE"/>
</dbReference>
<protein>
    <recommendedName>
        <fullName evidence="4">prolyl aminopeptidase</fullName>
        <ecNumber evidence="4">3.4.11.5</ecNumber>
    </recommendedName>
    <alternativeName>
        <fullName evidence="9">Prolyl aminopeptidase</fullName>
    </alternativeName>
</protein>
<dbReference type="EMBL" id="FMZB01000009">
    <property type="protein sequence ID" value="SDD35121.1"/>
    <property type="molecule type" value="Genomic_DNA"/>
</dbReference>
<dbReference type="EC" id="3.4.11.5" evidence="4"/>
<dbReference type="Gene3D" id="3.40.50.1820">
    <property type="entry name" value="alpha/beta hydrolase"/>
    <property type="match status" value="1"/>
</dbReference>
<dbReference type="GO" id="GO:0006508">
    <property type="term" value="P:proteolysis"/>
    <property type="evidence" value="ECO:0007669"/>
    <property type="project" value="UniProtKB-KW"/>
</dbReference>
<keyword evidence="5" id="KW-0031">Aminopeptidase</keyword>
<dbReference type="PANTHER" id="PTHR43722:SF1">
    <property type="entry name" value="PROLINE IMINOPEPTIDASE"/>
    <property type="match status" value="1"/>
</dbReference>
<keyword evidence="8" id="KW-0378">Hydrolase</keyword>
<dbReference type="InterPro" id="IPR005944">
    <property type="entry name" value="Pro_iminopeptidase"/>
</dbReference>
<dbReference type="OrthoDB" id="53505at2"/>
<name>A0A1G6U1F2_9BACI</name>
<evidence type="ECO:0000256" key="8">
    <source>
        <dbReference type="ARBA" id="ARBA00022801"/>
    </source>
</evidence>
<accession>A0A1G6U1F2</accession>
<keyword evidence="6" id="KW-0963">Cytoplasm</keyword>
<evidence type="ECO:0000313" key="11">
    <source>
        <dbReference type="EMBL" id="SDD35121.1"/>
    </source>
</evidence>
<evidence type="ECO:0000313" key="12">
    <source>
        <dbReference type="Proteomes" id="UP000198666"/>
    </source>
</evidence>
<keyword evidence="12" id="KW-1185">Reference proteome</keyword>
<proteinExistence type="inferred from homology"/>
<dbReference type="RefSeq" id="WP_093728124.1">
    <property type="nucleotide sequence ID" value="NZ_FMZB01000009.1"/>
</dbReference>
<feature type="domain" description="AB hydrolase-1" evidence="10">
    <location>
        <begin position="26"/>
        <end position="298"/>
    </location>
</feature>
<dbReference type="GO" id="GO:0004177">
    <property type="term" value="F:aminopeptidase activity"/>
    <property type="evidence" value="ECO:0007669"/>
    <property type="project" value="UniProtKB-KW"/>
</dbReference>
<comment type="subcellular location">
    <subcellularLocation>
        <location evidence="2">Cytoplasm</location>
    </subcellularLocation>
</comment>
<dbReference type="AlphaFoldDB" id="A0A1G6U1F2"/>
<organism evidence="11 12">
    <name type="scientific">Terribacillus halophilus</name>
    <dbReference type="NCBI Taxonomy" id="361279"/>
    <lineage>
        <taxon>Bacteria</taxon>
        <taxon>Bacillati</taxon>
        <taxon>Bacillota</taxon>
        <taxon>Bacilli</taxon>
        <taxon>Bacillales</taxon>
        <taxon>Bacillaceae</taxon>
        <taxon>Terribacillus</taxon>
    </lineage>
</organism>
<evidence type="ECO:0000256" key="7">
    <source>
        <dbReference type="ARBA" id="ARBA00022670"/>
    </source>
</evidence>
<dbReference type="Proteomes" id="UP000198666">
    <property type="component" value="Unassembled WGS sequence"/>
</dbReference>
<dbReference type="InterPro" id="IPR000073">
    <property type="entry name" value="AB_hydrolase_1"/>
</dbReference>
<evidence type="ECO:0000256" key="3">
    <source>
        <dbReference type="ARBA" id="ARBA00010088"/>
    </source>
</evidence>
<evidence type="ECO:0000256" key="4">
    <source>
        <dbReference type="ARBA" id="ARBA00012568"/>
    </source>
</evidence>
<evidence type="ECO:0000256" key="2">
    <source>
        <dbReference type="ARBA" id="ARBA00004496"/>
    </source>
</evidence>
<dbReference type="GO" id="GO:0005737">
    <property type="term" value="C:cytoplasm"/>
    <property type="evidence" value="ECO:0007669"/>
    <property type="project" value="UniProtKB-SubCell"/>
</dbReference>
<dbReference type="InterPro" id="IPR002410">
    <property type="entry name" value="Peptidase_S33"/>
</dbReference>
<evidence type="ECO:0000256" key="5">
    <source>
        <dbReference type="ARBA" id="ARBA00022438"/>
    </source>
</evidence>
<evidence type="ECO:0000256" key="1">
    <source>
        <dbReference type="ARBA" id="ARBA00001585"/>
    </source>
</evidence>
<dbReference type="STRING" id="361279.SAMN05421663_109132"/>
<keyword evidence="7" id="KW-0645">Protease</keyword>
<comment type="catalytic activity">
    <reaction evidence="1">
        <text>Release of N-terminal proline from a peptide.</text>
        <dbReference type="EC" id="3.4.11.5"/>
    </reaction>
</comment>
<reference evidence="12" key="1">
    <citation type="submission" date="2016-10" db="EMBL/GenBank/DDBJ databases">
        <authorList>
            <person name="Varghese N."/>
            <person name="Submissions S."/>
        </authorList>
    </citation>
    <scope>NUCLEOTIDE SEQUENCE [LARGE SCALE GENOMIC DNA]</scope>
    <source>
        <strain evidence="12">DSM 21620</strain>
    </source>
</reference>